<name>A0A4P7NWP8_9GAMM</name>
<dbReference type="EMBL" id="CP032096">
    <property type="protein sequence ID" value="QBZ82006.1"/>
    <property type="molecule type" value="Genomic_DNA"/>
</dbReference>
<gene>
    <name evidence="2" type="ORF">GHNINEIG_00030</name>
</gene>
<dbReference type="SUPFAM" id="SSF141868">
    <property type="entry name" value="EAL domain-like"/>
    <property type="match status" value="1"/>
</dbReference>
<dbReference type="AlphaFoldDB" id="A0A4P7NWP8"/>
<dbReference type="CDD" id="cd01948">
    <property type="entry name" value="EAL"/>
    <property type="match status" value="1"/>
</dbReference>
<dbReference type="Pfam" id="PF00563">
    <property type="entry name" value="EAL"/>
    <property type="match status" value="1"/>
</dbReference>
<dbReference type="PANTHER" id="PTHR33121:SF15">
    <property type="entry name" value="BLUE LIGHT- AND TEMPERATURE-REGULATED ANTIREPRESSOR BLUF"/>
    <property type="match status" value="1"/>
</dbReference>
<reference evidence="2 3" key="1">
    <citation type="submission" date="2018-08" db="EMBL/GenBank/DDBJ databases">
        <title>Horizontal acquisition of hydrogen conversion ability and other habitat adaptations in Hydrogenovibrio crunogenus strains.</title>
        <authorList>
            <person name="Gonnella G."/>
            <person name="Adam N."/>
            <person name="Perner M."/>
        </authorList>
    </citation>
    <scope>NUCLEOTIDE SEQUENCE [LARGE SCALE GENOMIC DNA]</scope>
    <source>
        <strain evidence="2 3">SP-41</strain>
    </source>
</reference>
<keyword evidence="3" id="KW-1185">Reference proteome</keyword>
<protein>
    <submittedName>
        <fullName evidence="2">Diguanylate phosphodiesterase</fullName>
    </submittedName>
</protein>
<dbReference type="Proteomes" id="UP000296201">
    <property type="component" value="Chromosome"/>
</dbReference>
<organism evidence="2 3">
    <name type="scientific">Hydrogenovibrio crunogenus</name>
    <dbReference type="NCBI Taxonomy" id="39765"/>
    <lineage>
        <taxon>Bacteria</taxon>
        <taxon>Pseudomonadati</taxon>
        <taxon>Pseudomonadota</taxon>
        <taxon>Gammaproteobacteria</taxon>
        <taxon>Thiotrichales</taxon>
        <taxon>Piscirickettsiaceae</taxon>
        <taxon>Hydrogenovibrio</taxon>
    </lineage>
</organism>
<feature type="domain" description="EAL" evidence="1">
    <location>
        <begin position="4"/>
        <end position="255"/>
    </location>
</feature>
<dbReference type="OrthoDB" id="1673646at2"/>
<dbReference type="InterPro" id="IPR035919">
    <property type="entry name" value="EAL_sf"/>
</dbReference>
<dbReference type="Gene3D" id="3.20.20.450">
    <property type="entry name" value="EAL domain"/>
    <property type="match status" value="1"/>
</dbReference>
<sequence length="255" mass="29059">MATHFPIETNKSGCSQCHAPLGFEFTFAFQPIVHVFDKEVWGYEALVRGLEEKTAWSVLKRVNDDNRYAFDQACRTKAIALASRLKLDKMLSINFLPNAVYEPKHCIQSTLKAAEEHQFPLEKIMFEITESEQVVDRAHLTKIFEYYQSQGFTTALDDFGEGHAGLNMLASFIPNILKIDMELIKNVDQSPIKQAITKNLIQMCNDLNVTVLAEGIERIEEVQYFKDLGVPLMQGYFFAKPGFETLPKVDFSFLS</sequence>
<dbReference type="PANTHER" id="PTHR33121">
    <property type="entry name" value="CYCLIC DI-GMP PHOSPHODIESTERASE PDEF"/>
    <property type="match status" value="1"/>
</dbReference>
<dbReference type="RefSeq" id="WP_135794770.1">
    <property type="nucleotide sequence ID" value="NZ_CP032096.1"/>
</dbReference>
<dbReference type="GO" id="GO:0071111">
    <property type="term" value="F:cyclic-guanylate-specific phosphodiesterase activity"/>
    <property type="evidence" value="ECO:0007669"/>
    <property type="project" value="InterPro"/>
</dbReference>
<accession>A0A4P7NWP8</accession>
<proteinExistence type="predicted"/>
<dbReference type="InterPro" id="IPR050706">
    <property type="entry name" value="Cyclic-di-GMP_PDE-like"/>
</dbReference>
<dbReference type="InterPro" id="IPR001633">
    <property type="entry name" value="EAL_dom"/>
</dbReference>
<dbReference type="SMART" id="SM00052">
    <property type="entry name" value="EAL"/>
    <property type="match status" value="1"/>
</dbReference>
<dbReference type="PROSITE" id="PS50883">
    <property type="entry name" value="EAL"/>
    <property type="match status" value="1"/>
</dbReference>
<evidence type="ECO:0000313" key="2">
    <source>
        <dbReference type="EMBL" id="QBZ82006.1"/>
    </source>
</evidence>
<evidence type="ECO:0000259" key="1">
    <source>
        <dbReference type="PROSITE" id="PS50883"/>
    </source>
</evidence>
<evidence type="ECO:0000313" key="3">
    <source>
        <dbReference type="Proteomes" id="UP000296201"/>
    </source>
</evidence>